<protein>
    <recommendedName>
        <fullName evidence="3">Phage tail collar domain-containing protein</fullName>
    </recommendedName>
</protein>
<feature type="region of interest" description="Disordered" evidence="1">
    <location>
        <begin position="66"/>
        <end position="106"/>
    </location>
</feature>
<proteinExistence type="predicted"/>
<dbReference type="SUPFAM" id="SSF88874">
    <property type="entry name" value="Receptor-binding domain of short tail fibre protein gp12"/>
    <property type="match status" value="1"/>
</dbReference>
<evidence type="ECO:0000256" key="1">
    <source>
        <dbReference type="SAM" id="MobiDB-lite"/>
    </source>
</evidence>
<reference evidence="2" key="1">
    <citation type="journal article" date="2014" name="Front. Microbiol.">
        <title>High frequency of phylogenetically diverse reductive dehalogenase-homologous genes in deep subseafloor sedimentary metagenomes.</title>
        <authorList>
            <person name="Kawai M."/>
            <person name="Futagami T."/>
            <person name="Toyoda A."/>
            <person name="Takaki Y."/>
            <person name="Nishi S."/>
            <person name="Hori S."/>
            <person name="Arai W."/>
            <person name="Tsubouchi T."/>
            <person name="Morono Y."/>
            <person name="Uchiyama I."/>
            <person name="Ito T."/>
            <person name="Fujiyama A."/>
            <person name="Inagaki F."/>
            <person name="Takami H."/>
        </authorList>
    </citation>
    <scope>NUCLEOTIDE SEQUENCE</scope>
    <source>
        <strain evidence="2">Expedition CK06-06</strain>
    </source>
</reference>
<name>X1TUL6_9ZZZZ</name>
<feature type="non-terminal residue" evidence="2">
    <location>
        <position position="152"/>
    </location>
</feature>
<evidence type="ECO:0008006" key="3">
    <source>
        <dbReference type="Google" id="ProtNLM"/>
    </source>
</evidence>
<sequence length="152" mass="15224">MTIGRKILLQTRKAGHSGGAIAAIPAGAIALWSGTLGTIPANWSLCDGSGGTPNLVARFLRGAPAATEPGTTGGADSHTHASMTAAGGHTHTAGSLDHSHTVNSAGLHSHIGGGSLDQDNTAGLSVFMFDEYAGAHQHTNNTASHSHTMSTP</sequence>
<accession>X1TUL6</accession>
<organism evidence="2">
    <name type="scientific">marine sediment metagenome</name>
    <dbReference type="NCBI Taxonomy" id="412755"/>
    <lineage>
        <taxon>unclassified sequences</taxon>
        <taxon>metagenomes</taxon>
        <taxon>ecological metagenomes</taxon>
    </lineage>
</organism>
<dbReference type="EMBL" id="BARW01026756">
    <property type="protein sequence ID" value="GAJ08944.1"/>
    <property type="molecule type" value="Genomic_DNA"/>
</dbReference>
<comment type="caution">
    <text evidence="2">The sequence shown here is derived from an EMBL/GenBank/DDBJ whole genome shotgun (WGS) entry which is preliminary data.</text>
</comment>
<evidence type="ECO:0000313" key="2">
    <source>
        <dbReference type="EMBL" id="GAJ08944.1"/>
    </source>
</evidence>
<dbReference type="AlphaFoldDB" id="X1TUL6"/>
<gene>
    <name evidence="2" type="ORF">S12H4_43570</name>
</gene>